<evidence type="ECO:0000256" key="2">
    <source>
        <dbReference type="ARBA" id="ARBA00009427"/>
    </source>
</evidence>
<dbReference type="OrthoDB" id="9807434at2"/>
<feature type="binding site" evidence="10">
    <location>
        <begin position="11"/>
        <end position="19"/>
    </location>
    <ligand>
        <name>ATP</name>
        <dbReference type="ChEBI" id="CHEBI:30616"/>
    </ligand>
</feature>
<dbReference type="InterPro" id="IPR011994">
    <property type="entry name" value="Cytidylate_kinase_dom"/>
</dbReference>
<protein>
    <recommendedName>
        <fullName evidence="10">Cytidylate kinase</fullName>
        <shortName evidence="10">CK</shortName>
        <ecNumber evidence="10">2.7.4.25</ecNumber>
    </recommendedName>
    <alternativeName>
        <fullName evidence="10">Cytidine monophosphate kinase</fullName>
        <shortName evidence="10">CMP kinase</shortName>
    </alternativeName>
</protein>
<keyword evidence="6 10" id="KW-0418">Kinase</keyword>
<dbReference type="GO" id="GO:0005737">
    <property type="term" value="C:cytoplasm"/>
    <property type="evidence" value="ECO:0007669"/>
    <property type="project" value="UniProtKB-SubCell"/>
</dbReference>
<evidence type="ECO:0000313" key="12">
    <source>
        <dbReference type="EMBL" id="BBB25381.1"/>
    </source>
</evidence>
<evidence type="ECO:0000256" key="10">
    <source>
        <dbReference type="HAMAP-Rule" id="MF_00238"/>
    </source>
</evidence>
<keyword evidence="4 10" id="KW-0808">Transferase</keyword>
<dbReference type="NCBIfam" id="TIGR00017">
    <property type="entry name" value="cmk"/>
    <property type="match status" value="1"/>
</dbReference>
<comment type="catalytic activity">
    <reaction evidence="9 10">
        <text>CMP + ATP = CDP + ADP</text>
        <dbReference type="Rhea" id="RHEA:11600"/>
        <dbReference type="ChEBI" id="CHEBI:30616"/>
        <dbReference type="ChEBI" id="CHEBI:58069"/>
        <dbReference type="ChEBI" id="CHEBI:60377"/>
        <dbReference type="ChEBI" id="CHEBI:456216"/>
        <dbReference type="EC" id="2.7.4.25"/>
    </reaction>
</comment>
<gene>
    <name evidence="10 12" type="primary">cmk</name>
    <name evidence="12" type="ORF">AMJAP_0782</name>
</gene>
<dbReference type="HAMAP" id="MF_00238">
    <property type="entry name" value="Cytidyl_kinase_type1"/>
    <property type="match status" value="1"/>
</dbReference>
<evidence type="ECO:0000256" key="1">
    <source>
        <dbReference type="ARBA" id="ARBA00004496"/>
    </source>
</evidence>
<dbReference type="KEGG" id="ajp:AMJAP_0782"/>
<dbReference type="Proteomes" id="UP000595663">
    <property type="component" value="Chromosome"/>
</dbReference>
<organism evidence="12 13">
    <name type="scientific">Amphritea japonica ATCC BAA-1530</name>
    <dbReference type="NCBI Taxonomy" id="1278309"/>
    <lineage>
        <taxon>Bacteria</taxon>
        <taxon>Pseudomonadati</taxon>
        <taxon>Pseudomonadota</taxon>
        <taxon>Gammaproteobacteria</taxon>
        <taxon>Oceanospirillales</taxon>
        <taxon>Oceanospirillaceae</taxon>
        <taxon>Amphritea</taxon>
    </lineage>
</organism>
<name>A0A7R6SRN7_9GAMM</name>
<dbReference type="CDD" id="cd02020">
    <property type="entry name" value="CMPK"/>
    <property type="match status" value="1"/>
</dbReference>
<dbReference type="GO" id="GO:0005524">
    <property type="term" value="F:ATP binding"/>
    <property type="evidence" value="ECO:0007669"/>
    <property type="project" value="UniProtKB-UniRule"/>
</dbReference>
<evidence type="ECO:0000256" key="5">
    <source>
        <dbReference type="ARBA" id="ARBA00022741"/>
    </source>
</evidence>
<dbReference type="RefSeq" id="WP_019622500.1">
    <property type="nucleotide sequence ID" value="NZ_AP014545.1"/>
</dbReference>
<evidence type="ECO:0000256" key="4">
    <source>
        <dbReference type="ARBA" id="ARBA00022679"/>
    </source>
</evidence>
<evidence type="ECO:0000256" key="7">
    <source>
        <dbReference type="ARBA" id="ARBA00022840"/>
    </source>
</evidence>
<dbReference type="EMBL" id="AP014545">
    <property type="protein sequence ID" value="BBB25381.1"/>
    <property type="molecule type" value="Genomic_DNA"/>
</dbReference>
<keyword evidence="3 10" id="KW-0963">Cytoplasm</keyword>
<dbReference type="Pfam" id="PF02224">
    <property type="entry name" value="Cytidylate_kin"/>
    <property type="match status" value="1"/>
</dbReference>
<evidence type="ECO:0000256" key="9">
    <source>
        <dbReference type="ARBA" id="ARBA00048478"/>
    </source>
</evidence>
<proteinExistence type="inferred from homology"/>
<keyword evidence="7 10" id="KW-0067">ATP-binding</keyword>
<dbReference type="AlphaFoldDB" id="A0A7R6SRN7"/>
<reference evidence="12 13" key="1">
    <citation type="journal article" date="2008" name="Int. J. Syst. Evol. Microbiol.">
        <title>Amphritea japonica sp. nov. and Amphritea balenae sp. nov., isolated from the sediment adjacent to sperm whale carcasses off Kagoshima, Japan.</title>
        <authorList>
            <person name="Miyazaki M."/>
            <person name="Nogi Y."/>
            <person name="Fujiwara Y."/>
            <person name="Kawato M."/>
            <person name="Nagahama T."/>
            <person name="Kubokawa K."/>
            <person name="Horikoshi K."/>
        </authorList>
    </citation>
    <scope>NUCLEOTIDE SEQUENCE [LARGE SCALE GENOMIC DNA]</scope>
    <source>
        <strain evidence="12 13">ATCC BAA-1530</strain>
    </source>
</reference>
<dbReference type="GO" id="GO:0036431">
    <property type="term" value="F:dCMP kinase activity"/>
    <property type="evidence" value="ECO:0007669"/>
    <property type="project" value="InterPro"/>
</dbReference>
<dbReference type="SUPFAM" id="SSF52540">
    <property type="entry name" value="P-loop containing nucleoside triphosphate hydrolases"/>
    <property type="match status" value="1"/>
</dbReference>
<dbReference type="Gene3D" id="3.40.50.300">
    <property type="entry name" value="P-loop containing nucleotide triphosphate hydrolases"/>
    <property type="match status" value="1"/>
</dbReference>
<dbReference type="GO" id="GO:0006220">
    <property type="term" value="P:pyrimidine nucleotide metabolic process"/>
    <property type="evidence" value="ECO:0007669"/>
    <property type="project" value="UniProtKB-UniRule"/>
</dbReference>
<evidence type="ECO:0000256" key="3">
    <source>
        <dbReference type="ARBA" id="ARBA00022490"/>
    </source>
</evidence>
<evidence type="ECO:0000256" key="6">
    <source>
        <dbReference type="ARBA" id="ARBA00022777"/>
    </source>
</evidence>
<keyword evidence="13" id="KW-1185">Reference proteome</keyword>
<evidence type="ECO:0000256" key="8">
    <source>
        <dbReference type="ARBA" id="ARBA00047615"/>
    </source>
</evidence>
<sequence length="227" mass="24204">MGNFPVITVDGPSGSGKGTICSLLARELGWNLLDSGALYRLVALAARHHGVALDDESALVVLAAHLDVQFEMPANQNEVSIILEGEEVTNSLRTEECGSDASVVAALGPVRDALLERQRAFVSAPGLIADGRDMGTVVFPQAQLKVYLTASAEERANRRYNQLINKGLGASLQAILVDIQARDARDMNREVAPLKPATDAISLDTTKLSIEAVLAAVLDQARHKGLR</sequence>
<keyword evidence="5 10" id="KW-0547">Nucleotide-binding</keyword>
<evidence type="ECO:0000259" key="11">
    <source>
        <dbReference type="Pfam" id="PF02224"/>
    </source>
</evidence>
<dbReference type="InterPro" id="IPR027417">
    <property type="entry name" value="P-loop_NTPase"/>
</dbReference>
<evidence type="ECO:0000313" key="13">
    <source>
        <dbReference type="Proteomes" id="UP000595663"/>
    </source>
</evidence>
<comment type="similarity">
    <text evidence="2 10">Belongs to the cytidylate kinase family. Type 1 subfamily.</text>
</comment>
<dbReference type="InterPro" id="IPR003136">
    <property type="entry name" value="Cytidylate_kin"/>
</dbReference>
<accession>A0A7R6SRN7</accession>
<comment type="catalytic activity">
    <reaction evidence="8 10">
        <text>dCMP + ATP = dCDP + ADP</text>
        <dbReference type="Rhea" id="RHEA:25094"/>
        <dbReference type="ChEBI" id="CHEBI:30616"/>
        <dbReference type="ChEBI" id="CHEBI:57566"/>
        <dbReference type="ChEBI" id="CHEBI:58593"/>
        <dbReference type="ChEBI" id="CHEBI:456216"/>
        <dbReference type="EC" id="2.7.4.25"/>
    </reaction>
</comment>
<feature type="domain" description="Cytidylate kinase" evidence="11">
    <location>
        <begin position="7"/>
        <end position="222"/>
    </location>
</feature>
<comment type="subcellular location">
    <subcellularLocation>
        <location evidence="1 10">Cytoplasm</location>
    </subcellularLocation>
</comment>
<dbReference type="FunFam" id="3.40.50.300:FF:000262">
    <property type="entry name" value="Cytidylate kinase"/>
    <property type="match status" value="1"/>
</dbReference>
<dbReference type="EC" id="2.7.4.25" evidence="10"/>